<keyword evidence="2" id="KW-1185">Reference proteome</keyword>
<feature type="non-terminal residue" evidence="1">
    <location>
        <position position="93"/>
    </location>
</feature>
<reference evidence="1 2" key="1">
    <citation type="submission" date="2016-04" db="EMBL/GenBank/DDBJ databases">
        <title>The genome of Intoshia linei affirms orthonectids as highly simplified spiralians.</title>
        <authorList>
            <person name="Mikhailov K.V."/>
            <person name="Slusarev G.S."/>
            <person name="Nikitin M.A."/>
            <person name="Logacheva M.D."/>
            <person name="Penin A."/>
            <person name="Aleoshin V."/>
            <person name="Panchin Y.V."/>
        </authorList>
    </citation>
    <scope>NUCLEOTIDE SEQUENCE [LARGE SCALE GENOMIC DNA]</scope>
    <source>
        <strain evidence="1">Intl2013</strain>
        <tissue evidence="1">Whole animal</tissue>
    </source>
</reference>
<proteinExistence type="predicted"/>
<dbReference type="OrthoDB" id="25778at2759"/>
<name>A0A177AWH9_9BILA</name>
<dbReference type="AlphaFoldDB" id="A0A177AWH9"/>
<evidence type="ECO:0000313" key="2">
    <source>
        <dbReference type="Proteomes" id="UP000078046"/>
    </source>
</evidence>
<dbReference type="Proteomes" id="UP000078046">
    <property type="component" value="Unassembled WGS sequence"/>
</dbReference>
<evidence type="ECO:0000313" key="1">
    <source>
        <dbReference type="EMBL" id="OAF66345.1"/>
    </source>
</evidence>
<dbReference type="EMBL" id="LWCA01000960">
    <property type="protein sequence ID" value="OAF66345.1"/>
    <property type="molecule type" value="Genomic_DNA"/>
</dbReference>
<gene>
    <name evidence="1" type="ORF">A3Q56_05935</name>
</gene>
<accession>A0A177AWH9</accession>
<comment type="caution">
    <text evidence="1">The sequence shown here is derived from an EMBL/GenBank/DDBJ whole genome shotgun (WGS) entry which is preliminary data.</text>
</comment>
<protein>
    <submittedName>
        <fullName evidence="1">Uncharacterized protein</fullName>
    </submittedName>
</protein>
<organism evidence="1 2">
    <name type="scientific">Intoshia linei</name>
    <dbReference type="NCBI Taxonomy" id="1819745"/>
    <lineage>
        <taxon>Eukaryota</taxon>
        <taxon>Metazoa</taxon>
        <taxon>Spiralia</taxon>
        <taxon>Lophotrochozoa</taxon>
        <taxon>Mesozoa</taxon>
        <taxon>Orthonectida</taxon>
        <taxon>Rhopaluridae</taxon>
        <taxon>Intoshia</taxon>
    </lineage>
</organism>
<sequence length="93" mass="10127">MTNFDKTSGLADLADLKQKNFDYATSNSQIPLHQNIGVCTDPKIVDIYNTPVIVFAICLFKNNKIGSLNRITATVIEGELPILVAANCFAGPR</sequence>